<sequence>MACCGIFYTTKDTGGSRGEGNLSLVSTSLHTTIKATTLHTSLVQIFENPSEENIPSCRYEFPLYDGISIVKFTCTMGSKKLSGVIHEKAVATKIYENAKNRGEIAGLLEQNSKASDVFSTSLGNIPAGKKVVVEIEYIGDLKMEGGDMVKLTIPTKVAPRFGWSGSSSTSPGTTTKEGVKIMVDVLMWESMRVDGLTSPSHPIAITIGALSPGSEKREGNKASATLAQESVALEQDFVLLINVKGLGSPKAVLETHSTISNHRALMVSLVPKFTLPAHNPEIVFVVDRSASMQSSMSILYSAMSIFLKSLPSGIHFNICSFGTGFEFLWPQSKPYTQDNMEEALKHIGTFRANFGMTETLNALTATIQNRLTYLPLEIILLTDGDIWQQEECFRYLNGEVKKSQGAIRVFPLGIGNGVSHALLNGIARAGNGFPQAVQRGESMDNSAIRMLRGALYPHITGYTMEVKYESEDDDFEIIERVTDSMKLLLSDIDEKMEQPDQRMSPTISSFDPTAEEPGDTVIKAGPRQQLPEIPTPKLLQAPHNIPSLFPGVNTVVYLLMSPETIQRNPTAVVLRGTSTHGPVELSIPIERLPGEGHTIHQLAARKATQDLEEGRGWVYDAKEENGGCLKDRYPSQFDDIVKREAVRMGQQFQVANRWCSFVAVAENDAGGIEKEELREIELVRISKREPQNSNSIATETSQQPRRH</sequence>
<dbReference type="Pfam" id="PF13768">
    <property type="entry name" value="VWA_3"/>
    <property type="match status" value="1"/>
</dbReference>
<dbReference type="Proteomes" id="UP001152300">
    <property type="component" value="Unassembled WGS sequence"/>
</dbReference>
<evidence type="ECO:0000313" key="4">
    <source>
        <dbReference type="EMBL" id="KAJ8067859.1"/>
    </source>
</evidence>
<dbReference type="AlphaFoldDB" id="A0A9X0AS20"/>
<dbReference type="OrthoDB" id="3535903at2759"/>
<dbReference type="InterPro" id="IPR036465">
    <property type="entry name" value="vWFA_dom_sf"/>
</dbReference>
<comment type="caution">
    <text evidence="4">The sequence shown here is derived from an EMBL/GenBank/DDBJ whole genome shotgun (WGS) entry which is preliminary data.</text>
</comment>
<dbReference type="SUPFAM" id="SSF53300">
    <property type="entry name" value="vWA-like"/>
    <property type="match status" value="1"/>
</dbReference>
<evidence type="ECO:0000259" key="2">
    <source>
        <dbReference type="PROSITE" id="PS50234"/>
    </source>
</evidence>
<dbReference type="PROSITE" id="PS51468">
    <property type="entry name" value="VIT"/>
    <property type="match status" value="1"/>
</dbReference>
<evidence type="ECO:0000256" key="1">
    <source>
        <dbReference type="SAM" id="MobiDB-lite"/>
    </source>
</evidence>
<keyword evidence="5" id="KW-1185">Reference proteome</keyword>
<protein>
    <submittedName>
        <fullName evidence="4">Uncharacterized protein</fullName>
    </submittedName>
</protein>
<dbReference type="Gene3D" id="3.40.50.410">
    <property type="entry name" value="von Willebrand factor, type A domain"/>
    <property type="match status" value="1"/>
</dbReference>
<dbReference type="PANTHER" id="PTHR45737:SF6">
    <property type="entry name" value="VON WILLEBRAND FACTOR A DOMAIN-CONTAINING PROTEIN 5A"/>
    <property type="match status" value="1"/>
</dbReference>
<gene>
    <name evidence="4" type="ORF">OCU04_003449</name>
</gene>
<dbReference type="EMBL" id="JAPEIS010000003">
    <property type="protein sequence ID" value="KAJ8067859.1"/>
    <property type="molecule type" value="Genomic_DNA"/>
</dbReference>
<feature type="domain" description="VWFA" evidence="2">
    <location>
        <begin position="281"/>
        <end position="459"/>
    </location>
</feature>
<evidence type="ECO:0000313" key="5">
    <source>
        <dbReference type="Proteomes" id="UP001152300"/>
    </source>
</evidence>
<reference evidence="4" key="1">
    <citation type="submission" date="2022-11" db="EMBL/GenBank/DDBJ databases">
        <title>Genome Resource of Sclerotinia nivalis Strain SnTB1, a Plant Pathogen Isolated from American Ginseng.</title>
        <authorList>
            <person name="Fan S."/>
        </authorList>
    </citation>
    <scope>NUCLEOTIDE SEQUENCE</scope>
    <source>
        <strain evidence="4">SnTB1</strain>
    </source>
</reference>
<proteinExistence type="predicted"/>
<dbReference type="SMART" id="SM00609">
    <property type="entry name" value="VIT"/>
    <property type="match status" value="1"/>
</dbReference>
<dbReference type="PANTHER" id="PTHR45737">
    <property type="entry name" value="VON WILLEBRAND FACTOR A DOMAIN-CONTAINING PROTEIN 5A"/>
    <property type="match status" value="1"/>
</dbReference>
<evidence type="ECO:0000259" key="3">
    <source>
        <dbReference type="PROSITE" id="PS51468"/>
    </source>
</evidence>
<organism evidence="4 5">
    <name type="scientific">Sclerotinia nivalis</name>
    <dbReference type="NCBI Taxonomy" id="352851"/>
    <lineage>
        <taxon>Eukaryota</taxon>
        <taxon>Fungi</taxon>
        <taxon>Dikarya</taxon>
        <taxon>Ascomycota</taxon>
        <taxon>Pezizomycotina</taxon>
        <taxon>Leotiomycetes</taxon>
        <taxon>Helotiales</taxon>
        <taxon>Sclerotiniaceae</taxon>
        <taxon>Sclerotinia</taxon>
    </lineage>
</organism>
<dbReference type="InterPro" id="IPR002035">
    <property type="entry name" value="VWF_A"/>
</dbReference>
<dbReference type="SMART" id="SM00327">
    <property type="entry name" value="VWA"/>
    <property type="match status" value="1"/>
</dbReference>
<dbReference type="InterPro" id="IPR013694">
    <property type="entry name" value="VIT"/>
</dbReference>
<feature type="region of interest" description="Disordered" evidence="1">
    <location>
        <begin position="688"/>
        <end position="707"/>
    </location>
</feature>
<dbReference type="Pfam" id="PF08487">
    <property type="entry name" value="VIT"/>
    <property type="match status" value="1"/>
</dbReference>
<accession>A0A9X0AS20</accession>
<name>A0A9X0AS20_9HELO</name>
<dbReference type="PROSITE" id="PS50234">
    <property type="entry name" value="VWFA"/>
    <property type="match status" value="1"/>
</dbReference>
<feature type="domain" description="VIT" evidence="3">
    <location>
        <begin position="8"/>
        <end position="139"/>
    </location>
</feature>
<feature type="compositionally biased region" description="Polar residues" evidence="1">
    <location>
        <begin position="691"/>
        <end position="707"/>
    </location>
</feature>